<dbReference type="RefSeq" id="XP_031008418.1">
    <property type="nucleotide sequence ID" value="XM_031145991.1"/>
</dbReference>
<organism evidence="2 3">
    <name type="scientific">Lachnellula hyalina</name>
    <dbReference type="NCBI Taxonomy" id="1316788"/>
    <lineage>
        <taxon>Eukaryota</taxon>
        <taxon>Fungi</taxon>
        <taxon>Dikarya</taxon>
        <taxon>Ascomycota</taxon>
        <taxon>Pezizomycotina</taxon>
        <taxon>Leotiomycetes</taxon>
        <taxon>Helotiales</taxon>
        <taxon>Lachnaceae</taxon>
        <taxon>Lachnellula</taxon>
    </lineage>
</organism>
<dbReference type="GeneID" id="41981202"/>
<proteinExistence type="predicted"/>
<protein>
    <submittedName>
        <fullName evidence="2">UPF0390 protein</fullName>
    </submittedName>
</protein>
<sequence>MAQGAIKGKSTAPTAKSTGRRQTALGPKKGARTIAPRKQVLVRNAKMTKMGQLTDVLKLKKHSAGLTAMTERTLGAKAGHLELLKGGKKNKDTKEGELPKGGSKKFG</sequence>
<feature type="region of interest" description="Disordered" evidence="1">
    <location>
        <begin position="80"/>
        <end position="107"/>
    </location>
</feature>
<feature type="region of interest" description="Disordered" evidence="1">
    <location>
        <begin position="1"/>
        <end position="33"/>
    </location>
</feature>
<evidence type="ECO:0000256" key="1">
    <source>
        <dbReference type="SAM" id="MobiDB-lite"/>
    </source>
</evidence>
<dbReference type="Proteomes" id="UP000431533">
    <property type="component" value="Unassembled WGS sequence"/>
</dbReference>
<evidence type="ECO:0000313" key="3">
    <source>
        <dbReference type="Proteomes" id="UP000431533"/>
    </source>
</evidence>
<accession>A0A8H8R8H0</accession>
<dbReference type="Pfam" id="PF09495">
    <property type="entry name" value="DUF2462"/>
    <property type="match status" value="1"/>
</dbReference>
<dbReference type="OrthoDB" id="5239630at2759"/>
<reference evidence="2 3" key="1">
    <citation type="submission" date="2018-05" db="EMBL/GenBank/DDBJ databases">
        <title>Genome sequencing and assembly of the regulated plant pathogen Lachnellula willkommii and related sister species for the development of diagnostic species identification markers.</title>
        <authorList>
            <person name="Giroux E."/>
            <person name="Bilodeau G."/>
        </authorList>
    </citation>
    <scope>NUCLEOTIDE SEQUENCE [LARGE SCALE GENOMIC DNA]</scope>
    <source>
        <strain evidence="2 3">CBS 185.66</strain>
    </source>
</reference>
<dbReference type="EMBL" id="QGMH01000016">
    <property type="protein sequence ID" value="TVY29631.1"/>
    <property type="molecule type" value="Genomic_DNA"/>
</dbReference>
<name>A0A8H8R8H0_9HELO</name>
<evidence type="ECO:0000313" key="2">
    <source>
        <dbReference type="EMBL" id="TVY29631.1"/>
    </source>
</evidence>
<feature type="compositionally biased region" description="Basic and acidic residues" evidence="1">
    <location>
        <begin position="80"/>
        <end position="98"/>
    </location>
</feature>
<dbReference type="InterPro" id="IPR019034">
    <property type="entry name" value="UPF0390"/>
</dbReference>
<keyword evidence="3" id="KW-1185">Reference proteome</keyword>
<feature type="compositionally biased region" description="Polar residues" evidence="1">
    <location>
        <begin position="11"/>
        <end position="21"/>
    </location>
</feature>
<dbReference type="AlphaFoldDB" id="A0A8H8R8H0"/>
<gene>
    <name evidence="2" type="ORF">LHYA1_G001004</name>
</gene>
<comment type="caution">
    <text evidence="2">The sequence shown here is derived from an EMBL/GenBank/DDBJ whole genome shotgun (WGS) entry which is preliminary data.</text>
</comment>